<proteinExistence type="predicted"/>
<evidence type="ECO:0000313" key="2">
    <source>
        <dbReference type="EMBL" id="PZR12298.1"/>
    </source>
</evidence>
<keyword evidence="1" id="KW-1133">Transmembrane helix</keyword>
<feature type="transmembrane region" description="Helical" evidence="1">
    <location>
        <begin position="119"/>
        <end position="139"/>
    </location>
</feature>
<dbReference type="Proteomes" id="UP000249061">
    <property type="component" value="Unassembled WGS sequence"/>
</dbReference>
<keyword evidence="1" id="KW-0812">Transmembrane</keyword>
<evidence type="ECO:0000256" key="1">
    <source>
        <dbReference type="SAM" id="Phobius"/>
    </source>
</evidence>
<evidence type="ECO:0000313" key="3">
    <source>
        <dbReference type="Proteomes" id="UP000249061"/>
    </source>
</evidence>
<sequence length="186" mass="20462">MQTCAQCSRSFVLRFGALMDSSVVPPPPDPKAKELTLKAPGVALVSQAVLKPDAIGFGALDPIVGRFPIDEKGVRYAHLYSVALWREFSVSQSLVFFFVSLPLGLAMLAAMIASKGELGAILCSLPFLLLSVFHGYRVFHSKATRMRVIGFKDRNLDMTFIGGLGKRRKFVDEFFRRAGLQPVELP</sequence>
<name>A0A2W5USV9_9BACT</name>
<comment type="caution">
    <text evidence="2">The sequence shown here is derived from an EMBL/GenBank/DDBJ whole genome shotgun (WGS) entry which is preliminary data.</text>
</comment>
<keyword evidence="1" id="KW-0472">Membrane</keyword>
<gene>
    <name evidence="2" type="ORF">DI536_15455</name>
</gene>
<dbReference type="EMBL" id="QFQP01000012">
    <property type="protein sequence ID" value="PZR12298.1"/>
    <property type="molecule type" value="Genomic_DNA"/>
</dbReference>
<organism evidence="2 3">
    <name type="scientific">Archangium gephyra</name>
    <dbReference type="NCBI Taxonomy" id="48"/>
    <lineage>
        <taxon>Bacteria</taxon>
        <taxon>Pseudomonadati</taxon>
        <taxon>Myxococcota</taxon>
        <taxon>Myxococcia</taxon>
        <taxon>Myxococcales</taxon>
        <taxon>Cystobacterineae</taxon>
        <taxon>Archangiaceae</taxon>
        <taxon>Archangium</taxon>
    </lineage>
</organism>
<protein>
    <submittedName>
        <fullName evidence="2">Uncharacterized protein</fullName>
    </submittedName>
</protein>
<reference evidence="2 3" key="1">
    <citation type="submission" date="2017-08" db="EMBL/GenBank/DDBJ databases">
        <title>Infants hospitalized years apart are colonized by the same room-sourced microbial strains.</title>
        <authorList>
            <person name="Brooks B."/>
            <person name="Olm M.R."/>
            <person name="Firek B.A."/>
            <person name="Baker R."/>
            <person name="Thomas B.C."/>
            <person name="Morowitz M.J."/>
            <person name="Banfield J.F."/>
        </authorList>
    </citation>
    <scope>NUCLEOTIDE SEQUENCE [LARGE SCALE GENOMIC DNA]</scope>
    <source>
        <strain evidence="2">S2_003_000_R2_14</strain>
    </source>
</reference>
<dbReference type="AlphaFoldDB" id="A0A2W5USV9"/>
<accession>A0A2W5USV9</accession>
<feature type="transmembrane region" description="Helical" evidence="1">
    <location>
        <begin position="94"/>
        <end position="113"/>
    </location>
</feature>